<keyword evidence="1" id="KW-0812">Transmembrane</keyword>
<name>A0ABX5EHA5_9MICO</name>
<dbReference type="Proteomes" id="UP000239895">
    <property type="component" value="Unassembled WGS sequence"/>
</dbReference>
<reference evidence="2 3" key="1">
    <citation type="submission" date="2018-03" db="EMBL/GenBank/DDBJ databases">
        <title>Comparative analysis of microorganisms from saline springs in Andes Mountain Range, Colombia.</title>
        <authorList>
            <person name="Rubin E."/>
        </authorList>
    </citation>
    <scope>NUCLEOTIDE SEQUENCE [LARGE SCALE GENOMIC DNA]</scope>
    <source>
        <strain evidence="2 3">CG 23</strain>
    </source>
</reference>
<keyword evidence="3" id="KW-1185">Reference proteome</keyword>
<evidence type="ECO:0000313" key="2">
    <source>
        <dbReference type="EMBL" id="PRZ07648.1"/>
    </source>
</evidence>
<gene>
    <name evidence="2" type="ORF">BCL65_10490</name>
</gene>
<dbReference type="EMBL" id="PVTX01000004">
    <property type="protein sequence ID" value="PRZ07648.1"/>
    <property type="molecule type" value="Genomic_DNA"/>
</dbReference>
<feature type="transmembrane region" description="Helical" evidence="1">
    <location>
        <begin position="15"/>
        <end position="36"/>
    </location>
</feature>
<evidence type="ECO:0008006" key="4">
    <source>
        <dbReference type="Google" id="ProtNLM"/>
    </source>
</evidence>
<comment type="caution">
    <text evidence="2">The sequence shown here is derived from an EMBL/GenBank/DDBJ whole genome shotgun (WGS) entry which is preliminary data.</text>
</comment>
<accession>A0ABX5EHA5</accession>
<evidence type="ECO:0000256" key="1">
    <source>
        <dbReference type="SAM" id="Phobius"/>
    </source>
</evidence>
<organism evidence="2 3">
    <name type="scientific">Isoptericola halotolerans</name>
    <dbReference type="NCBI Taxonomy" id="300560"/>
    <lineage>
        <taxon>Bacteria</taxon>
        <taxon>Bacillati</taxon>
        <taxon>Actinomycetota</taxon>
        <taxon>Actinomycetes</taxon>
        <taxon>Micrococcales</taxon>
        <taxon>Promicromonosporaceae</taxon>
        <taxon>Isoptericola</taxon>
    </lineage>
</organism>
<keyword evidence="1" id="KW-0472">Membrane</keyword>
<dbReference type="RefSeq" id="WP_243400867.1">
    <property type="nucleotide sequence ID" value="NZ_PVTX01000004.1"/>
</dbReference>
<keyword evidence="1" id="KW-1133">Transmembrane helix</keyword>
<evidence type="ECO:0000313" key="3">
    <source>
        <dbReference type="Proteomes" id="UP000239895"/>
    </source>
</evidence>
<feature type="transmembrane region" description="Helical" evidence="1">
    <location>
        <begin position="75"/>
        <end position="95"/>
    </location>
</feature>
<dbReference type="Pfam" id="PF11255">
    <property type="entry name" value="DUF3054"/>
    <property type="match status" value="1"/>
</dbReference>
<protein>
    <recommendedName>
        <fullName evidence="4">DUF3054 family protein</fullName>
    </recommendedName>
</protein>
<feature type="transmembrane region" description="Helical" evidence="1">
    <location>
        <begin position="42"/>
        <end position="63"/>
    </location>
</feature>
<proteinExistence type="predicted"/>
<dbReference type="InterPro" id="IPR021414">
    <property type="entry name" value="DUF3054"/>
</dbReference>
<sequence>MTAPERAVTARRLRVWPAVVADVACVLVFALVGTANHDSGGSAAHVLAVGAPFGVGLAAGWAASRAWRTPARPRPTGVVVWCATVVLGLALRPLFGGGFAWSFALVTAVFLGVTMLGWRLVATLARRRP</sequence>
<feature type="transmembrane region" description="Helical" evidence="1">
    <location>
        <begin position="101"/>
        <end position="121"/>
    </location>
</feature>